<evidence type="ECO:0000259" key="1">
    <source>
        <dbReference type="Pfam" id="PF04480"/>
    </source>
</evidence>
<protein>
    <recommendedName>
        <fullName evidence="1">DUF559 domain-containing protein</fullName>
    </recommendedName>
</protein>
<dbReference type="InterPro" id="IPR007569">
    <property type="entry name" value="DUF559"/>
</dbReference>
<dbReference type="STRING" id="381665.SAMN05216554_3082"/>
<dbReference type="Pfam" id="PF04480">
    <property type="entry name" value="DUF559"/>
    <property type="match status" value="1"/>
</dbReference>
<accession>A0A1H3RU54</accession>
<dbReference type="InterPro" id="IPR011335">
    <property type="entry name" value="Restrct_endonuc-II-like"/>
</dbReference>
<feature type="domain" description="DUF559" evidence="1">
    <location>
        <begin position="249"/>
        <end position="302"/>
    </location>
</feature>
<dbReference type="Gene3D" id="3.40.960.10">
    <property type="entry name" value="VSR Endonuclease"/>
    <property type="match status" value="1"/>
</dbReference>
<dbReference type="Proteomes" id="UP000198891">
    <property type="component" value="Unassembled WGS sequence"/>
</dbReference>
<keyword evidence="3" id="KW-1185">Reference proteome</keyword>
<organism evidence="2 3">
    <name type="scientific">Herbiconiux ginsengi</name>
    <dbReference type="NCBI Taxonomy" id="381665"/>
    <lineage>
        <taxon>Bacteria</taxon>
        <taxon>Bacillati</taxon>
        <taxon>Actinomycetota</taxon>
        <taxon>Actinomycetes</taxon>
        <taxon>Micrococcales</taxon>
        <taxon>Microbacteriaceae</taxon>
        <taxon>Herbiconiux</taxon>
    </lineage>
</organism>
<sequence length="317" mass="35125">MEAQAREDGWVPRRDPLPEPLRRAPFALAQALALGVGTDRLRGGDLVRPFRGVRVARGGPPSLVRHCHAYARRMRDVEFFSHLTAAELWGVPLPTEWCDGADLHVSTVGPRRAAKARGVIGHQIFDERLVIATRYGLPLSDAATTWCHLAGSLSDDDLVAAGDHLVLTPARQVPRDPRPYCALEELTERVAAFRGRGSVRARRVIAQVRDGAESRRETLLRLRLLADGLPEPEIGVNVFDASGTWIARVDMIYPAWKVLVEYDGDQHRTSTAQYERDIRRLDDLREAGHRVVRIRNSTLAVAPRLVGHALRAAGAPV</sequence>
<dbReference type="SUPFAM" id="SSF52980">
    <property type="entry name" value="Restriction endonuclease-like"/>
    <property type="match status" value="1"/>
</dbReference>
<evidence type="ECO:0000313" key="2">
    <source>
        <dbReference type="EMBL" id="SDZ29213.1"/>
    </source>
</evidence>
<evidence type="ECO:0000313" key="3">
    <source>
        <dbReference type="Proteomes" id="UP000198891"/>
    </source>
</evidence>
<name>A0A1H3RU54_9MICO</name>
<dbReference type="OrthoDB" id="3173471at2"/>
<dbReference type="AlphaFoldDB" id="A0A1H3RU54"/>
<reference evidence="2 3" key="1">
    <citation type="submission" date="2016-10" db="EMBL/GenBank/DDBJ databases">
        <authorList>
            <person name="de Groot N.N."/>
        </authorList>
    </citation>
    <scope>NUCLEOTIDE SEQUENCE [LARGE SCALE GENOMIC DNA]</scope>
    <source>
        <strain evidence="2 3">CGMCC 4.3491</strain>
    </source>
</reference>
<dbReference type="EMBL" id="FNPZ01000003">
    <property type="protein sequence ID" value="SDZ29213.1"/>
    <property type="molecule type" value="Genomic_DNA"/>
</dbReference>
<proteinExistence type="predicted"/>
<gene>
    <name evidence="2" type="ORF">SAMN05216554_3082</name>
</gene>